<keyword evidence="1" id="KW-0812">Transmembrane</keyword>
<feature type="transmembrane region" description="Helical" evidence="1">
    <location>
        <begin position="109"/>
        <end position="128"/>
    </location>
</feature>
<dbReference type="EMBL" id="JAAXLA010000015">
    <property type="protein sequence ID" value="NMH97812.1"/>
    <property type="molecule type" value="Genomic_DNA"/>
</dbReference>
<gene>
    <name evidence="2" type="ORF">HF526_10885</name>
</gene>
<feature type="transmembrane region" description="Helical" evidence="1">
    <location>
        <begin position="189"/>
        <end position="207"/>
    </location>
</feature>
<organism evidence="2 3">
    <name type="scientific">Pseudonocardia acidicola</name>
    <dbReference type="NCBI Taxonomy" id="2724939"/>
    <lineage>
        <taxon>Bacteria</taxon>
        <taxon>Bacillati</taxon>
        <taxon>Actinomycetota</taxon>
        <taxon>Actinomycetes</taxon>
        <taxon>Pseudonocardiales</taxon>
        <taxon>Pseudonocardiaceae</taxon>
        <taxon>Pseudonocardia</taxon>
    </lineage>
</organism>
<keyword evidence="1" id="KW-0472">Membrane</keyword>
<feature type="transmembrane region" description="Helical" evidence="1">
    <location>
        <begin position="6"/>
        <end position="26"/>
    </location>
</feature>
<keyword evidence="3" id="KW-1185">Reference proteome</keyword>
<protein>
    <recommendedName>
        <fullName evidence="4">Sap-like sulfolipid-1-addressing protein</fullName>
    </recommendedName>
</protein>
<dbReference type="RefSeq" id="WP_169381252.1">
    <property type="nucleotide sequence ID" value="NZ_JAAXLA010000015.1"/>
</dbReference>
<accession>A0ABX1SB71</accession>
<evidence type="ECO:0000313" key="2">
    <source>
        <dbReference type="EMBL" id="NMH97812.1"/>
    </source>
</evidence>
<dbReference type="Pfam" id="PF11139">
    <property type="entry name" value="SfLAP"/>
    <property type="match status" value="1"/>
</dbReference>
<feature type="transmembrane region" description="Helical" evidence="1">
    <location>
        <begin position="140"/>
        <end position="168"/>
    </location>
</feature>
<reference evidence="2 3" key="1">
    <citation type="submission" date="2020-04" db="EMBL/GenBank/DDBJ databases">
        <authorList>
            <person name="Klaysubun C."/>
            <person name="Duangmal K."/>
            <person name="Lipun K."/>
        </authorList>
    </citation>
    <scope>NUCLEOTIDE SEQUENCE [LARGE SCALE GENOMIC DNA]</scope>
    <source>
        <strain evidence="2 3">K10HN5</strain>
    </source>
</reference>
<dbReference type="Proteomes" id="UP000820669">
    <property type="component" value="Unassembled WGS sequence"/>
</dbReference>
<feature type="transmembrane region" description="Helical" evidence="1">
    <location>
        <begin position="38"/>
        <end position="58"/>
    </location>
</feature>
<evidence type="ECO:0000256" key="1">
    <source>
        <dbReference type="SAM" id="Phobius"/>
    </source>
</evidence>
<dbReference type="InterPro" id="IPR021315">
    <property type="entry name" value="Gap/Sap"/>
</dbReference>
<comment type="caution">
    <text evidence="2">The sequence shown here is derived from an EMBL/GenBank/DDBJ whole genome shotgun (WGS) entry which is preliminary data.</text>
</comment>
<evidence type="ECO:0000313" key="3">
    <source>
        <dbReference type="Proteomes" id="UP000820669"/>
    </source>
</evidence>
<evidence type="ECO:0008006" key="4">
    <source>
        <dbReference type="Google" id="ProtNLM"/>
    </source>
</evidence>
<sequence>MLAQAVPPALAAAFWPPALLLVAYLLAGPEPRKHALMLLAGGAVATLGVGFAFVLLLQGTGVESSTHHTVSPWIDVGLGVLLLVFALVVARRPPRGPGAGSEDRREVGLLGLLVAGMVMYSPSPFYLASLHAITKAHVSALAAALSVVLMAGIYMAFVEVPIVLHLVWPQTTVQRLRSVNEWLHRHGRAVILVAAVGFGVYLLFSGIGRLTG</sequence>
<keyword evidence="1" id="KW-1133">Transmembrane helix</keyword>
<name>A0ABX1SB71_9PSEU</name>
<feature type="transmembrane region" description="Helical" evidence="1">
    <location>
        <begin position="70"/>
        <end position="89"/>
    </location>
</feature>
<proteinExistence type="predicted"/>